<keyword evidence="2" id="KW-1185">Reference proteome</keyword>
<dbReference type="AlphaFoldDB" id="A0A0V1F445"/>
<protein>
    <submittedName>
        <fullName evidence="1">Uncharacterized protein</fullName>
    </submittedName>
</protein>
<reference evidence="1 2" key="1">
    <citation type="submission" date="2015-01" db="EMBL/GenBank/DDBJ databases">
        <title>Evolution of Trichinella species and genotypes.</title>
        <authorList>
            <person name="Korhonen P.K."/>
            <person name="Edoardo P."/>
            <person name="Giuseppe L.R."/>
            <person name="Gasser R.B."/>
        </authorList>
    </citation>
    <scope>NUCLEOTIDE SEQUENCE [LARGE SCALE GENOMIC DNA]</scope>
    <source>
        <strain evidence="1">ISS470</strain>
    </source>
</reference>
<sequence length="141" mass="16004">LLLGGICGHMRALCLKESVQWHGGKPQWTVKNVWFFEGENSSGAERVKSHGQYWVGRDKIVHNLLEGTRYRGIEMWAKMASEKGALGIIEEAEYVLTKLTEYCSVESKICEQYKLPHSTVRVCSSTNVLEDSRSVDKVEKK</sequence>
<proteinExistence type="predicted"/>
<dbReference type="EMBL" id="JYDT01000317">
    <property type="protein sequence ID" value="KRY80823.1"/>
    <property type="molecule type" value="Genomic_DNA"/>
</dbReference>
<name>A0A0V1F445_TRIPS</name>
<evidence type="ECO:0000313" key="1">
    <source>
        <dbReference type="EMBL" id="KRY80823.1"/>
    </source>
</evidence>
<evidence type="ECO:0000313" key="2">
    <source>
        <dbReference type="Proteomes" id="UP000054995"/>
    </source>
</evidence>
<dbReference type="Proteomes" id="UP000054995">
    <property type="component" value="Unassembled WGS sequence"/>
</dbReference>
<feature type="non-terminal residue" evidence="1">
    <location>
        <position position="1"/>
    </location>
</feature>
<organism evidence="1 2">
    <name type="scientific">Trichinella pseudospiralis</name>
    <name type="common">Parasitic roundworm</name>
    <dbReference type="NCBI Taxonomy" id="6337"/>
    <lineage>
        <taxon>Eukaryota</taxon>
        <taxon>Metazoa</taxon>
        <taxon>Ecdysozoa</taxon>
        <taxon>Nematoda</taxon>
        <taxon>Enoplea</taxon>
        <taxon>Dorylaimia</taxon>
        <taxon>Trichinellida</taxon>
        <taxon>Trichinellidae</taxon>
        <taxon>Trichinella</taxon>
    </lineage>
</organism>
<gene>
    <name evidence="1" type="ORF">T4D_5223</name>
</gene>
<comment type="caution">
    <text evidence="1">The sequence shown here is derived from an EMBL/GenBank/DDBJ whole genome shotgun (WGS) entry which is preliminary data.</text>
</comment>
<accession>A0A0V1F445</accession>